<feature type="compositionally biased region" description="Low complexity" evidence="4">
    <location>
        <begin position="105"/>
        <end position="124"/>
    </location>
</feature>
<feature type="region of interest" description="Disordered" evidence="4">
    <location>
        <begin position="26"/>
        <end position="204"/>
    </location>
</feature>
<dbReference type="STRING" id="27342.A0A0H2QYW0"/>
<dbReference type="InParanoid" id="A0A0H2QYW0"/>
<dbReference type="GO" id="GO:0030015">
    <property type="term" value="C:CCR4-NOT core complex"/>
    <property type="evidence" value="ECO:0007669"/>
    <property type="project" value="InterPro"/>
</dbReference>
<sequence>MPTNHRTTATTMVPPTASFMQQRAAGGYPFSGTTMAQQQQHQHQQHTLQQQLSQQQQQQQGAIGTTGSGSLPPHLQGMAGAPGMGNAQSGSSTSEAALDPNDFPALGSTSGAGSAGAGANNTSSPVTTLASSYASQAGTGLTPASASSGSQGGSASQARDFTADDFPALGGQSQSNATQVTSSSTAQDTSHPPGLNGLSSQGEQHRQNMLGALQGAGQRPTPGVLNLTAQQRGIQSSEADKINATSKVVPTSNHSTWNSSSSTFPSGQPNGTQTANHSQQPQQQLGAPPGVPPPSNFVNQQPPYSATDGPIGSATQSNATIAAPQTPAQQILMSPADRWGLLGLLAMIKSTDVDQALLSIGTDLGTMGLDMQNSGNLYSTFITPWSDSSAAHTVEPDFSLPACYNVQPPQPGPAKVHNFSEETLFFMFYAHPRDTLQEVAAQELWNRNWRYSKELRLWIANESGHAQHSKPIENGRGEQGHFTFWDPDNWEKGRKEFTVMYADLEDKSTRAYAGQAPQPNSVSQPAATGAGAVAAAAAVAAQTTQSQRPFQAIGGVAVTAI</sequence>
<name>A0A0H2QYW0_9AGAM</name>
<keyword evidence="3" id="KW-0804">Transcription</keyword>
<evidence type="ECO:0000259" key="5">
    <source>
        <dbReference type="Pfam" id="PF04153"/>
    </source>
</evidence>
<evidence type="ECO:0000313" key="6">
    <source>
        <dbReference type="EMBL" id="KLO04755.1"/>
    </source>
</evidence>
<feature type="compositionally biased region" description="Polar residues" evidence="4">
    <location>
        <begin position="171"/>
        <end position="190"/>
    </location>
</feature>
<proteinExistence type="inferred from homology"/>
<dbReference type="Pfam" id="PF04153">
    <property type="entry name" value="NOT2_3_5_C"/>
    <property type="match status" value="1"/>
</dbReference>
<protein>
    <recommendedName>
        <fullName evidence="5">NOT2/NOT3/NOT5 C-terminal domain-containing protein</fullName>
    </recommendedName>
</protein>
<dbReference type="InterPro" id="IPR038635">
    <property type="entry name" value="CCR4-NOT_su2/3/5_C_sf"/>
</dbReference>
<dbReference type="PANTHER" id="PTHR23326">
    <property type="entry name" value="CCR4 NOT-RELATED"/>
    <property type="match status" value="1"/>
</dbReference>
<gene>
    <name evidence="6" type="ORF">SCHPADRAFT_840234</name>
</gene>
<evidence type="ECO:0000256" key="2">
    <source>
        <dbReference type="ARBA" id="ARBA00023015"/>
    </source>
</evidence>
<dbReference type="OrthoDB" id="25391at2759"/>
<feature type="compositionally biased region" description="Low complexity" evidence="4">
    <location>
        <begin position="279"/>
        <end position="288"/>
    </location>
</feature>
<evidence type="ECO:0000313" key="7">
    <source>
        <dbReference type="Proteomes" id="UP000053477"/>
    </source>
</evidence>
<feature type="compositionally biased region" description="Low complexity" evidence="4">
    <location>
        <begin position="37"/>
        <end position="60"/>
    </location>
</feature>
<dbReference type="InterPro" id="IPR040168">
    <property type="entry name" value="Not2/3/5"/>
</dbReference>
<dbReference type="Proteomes" id="UP000053477">
    <property type="component" value="Unassembled WGS sequence"/>
</dbReference>
<dbReference type="Gene3D" id="2.30.30.1020">
    <property type="entry name" value="CCR4-NOT complex subunit 2/3/5, C-terminal domain"/>
    <property type="match status" value="1"/>
</dbReference>
<feature type="compositionally biased region" description="Low complexity" evidence="4">
    <location>
        <begin position="144"/>
        <end position="158"/>
    </location>
</feature>
<keyword evidence="2" id="KW-0805">Transcription regulation</keyword>
<evidence type="ECO:0000256" key="3">
    <source>
        <dbReference type="ARBA" id="ARBA00023163"/>
    </source>
</evidence>
<feature type="compositionally biased region" description="Polar residues" evidence="4">
    <location>
        <begin position="231"/>
        <end position="249"/>
    </location>
</feature>
<feature type="compositionally biased region" description="Low complexity" evidence="4">
    <location>
        <begin position="250"/>
        <end position="266"/>
    </location>
</feature>
<feature type="compositionally biased region" description="Polar residues" evidence="4">
    <location>
        <begin position="125"/>
        <end position="139"/>
    </location>
</feature>
<evidence type="ECO:0000256" key="1">
    <source>
        <dbReference type="ARBA" id="ARBA00007682"/>
    </source>
</evidence>
<feature type="compositionally biased region" description="Polar residues" evidence="4">
    <location>
        <begin position="86"/>
        <end position="95"/>
    </location>
</feature>
<keyword evidence="7" id="KW-1185">Reference proteome</keyword>
<feature type="region of interest" description="Disordered" evidence="4">
    <location>
        <begin position="231"/>
        <end position="316"/>
    </location>
</feature>
<reference evidence="6 7" key="1">
    <citation type="submission" date="2015-04" db="EMBL/GenBank/DDBJ databases">
        <title>Complete genome sequence of Schizopora paradoxa KUC8140, a cosmopolitan wood degrader in East Asia.</title>
        <authorList>
            <consortium name="DOE Joint Genome Institute"/>
            <person name="Min B."/>
            <person name="Park H."/>
            <person name="Jang Y."/>
            <person name="Kim J.-J."/>
            <person name="Kim K.H."/>
            <person name="Pangilinan J."/>
            <person name="Lipzen A."/>
            <person name="Riley R."/>
            <person name="Grigoriev I.V."/>
            <person name="Spatafora J.W."/>
            <person name="Choi I.-G."/>
        </authorList>
    </citation>
    <scope>NUCLEOTIDE SEQUENCE [LARGE SCALE GENOMIC DNA]</scope>
    <source>
        <strain evidence="6 7">KUC8140</strain>
    </source>
</reference>
<organism evidence="6 7">
    <name type="scientific">Schizopora paradoxa</name>
    <dbReference type="NCBI Taxonomy" id="27342"/>
    <lineage>
        <taxon>Eukaryota</taxon>
        <taxon>Fungi</taxon>
        <taxon>Dikarya</taxon>
        <taxon>Basidiomycota</taxon>
        <taxon>Agaricomycotina</taxon>
        <taxon>Agaricomycetes</taxon>
        <taxon>Hymenochaetales</taxon>
        <taxon>Schizoporaceae</taxon>
        <taxon>Schizopora</taxon>
    </lineage>
</organism>
<dbReference type="EMBL" id="KQ086441">
    <property type="protein sequence ID" value="KLO04755.1"/>
    <property type="molecule type" value="Genomic_DNA"/>
</dbReference>
<feature type="compositionally biased region" description="Polar residues" evidence="4">
    <location>
        <begin position="267"/>
        <end position="278"/>
    </location>
</feature>
<accession>A0A0H2QYW0</accession>
<dbReference type="GO" id="GO:0000289">
    <property type="term" value="P:nuclear-transcribed mRNA poly(A) tail shortening"/>
    <property type="evidence" value="ECO:0007669"/>
    <property type="project" value="UniProtKB-ARBA"/>
</dbReference>
<dbReference type="InterPro" id="IPR007282">
    <property type="entry name" value="NOT2/3/5_C"/>
</dbReference>
<dbReference type="AlphaFoldDB" id="A0A0H2QYW0"/>
<comment type="similarity">
    <text evidence="1">Belongs to the CNOT2/3/5 family.</text>
</comment>
<evidence type="ECO:0000256" key="4">
    <source>
        <dbReference type="SAM" id="MobiDB-lite"/>
    </source>
</evidence>
<dbReference type="GO" id="GO:0006355">
    <property type="term" value="P:regulation of DNA-templated transcription"/>
    <property type="evidence" value="ECO:0007669"/>
    <property type="project" value="InterPro"/>
</dbReference>
<feature type="domain" description="NOT2/NOT3/NOT5 C-terminal" evidence="5">
    <location>
        <begin position="378"/>
        <end position="504"/>
    </location>
</feature>